<dbReference type="Pfam" id="PF05498">
    <property type="entry name" value="RALF"/>
    <property type="match status" value="1"/>
</dbReference>
<keyword evidence="3" id="KW-0964">Secreted</keyword>
<evidence type="ECO:0000313" key="9">
    <source>
        <dbReference type="Proteomes" id="UP001370490"/>
    </source>
</evidence>
<evidence type="ECO:0000313" key="8">
    <source>
        <dbReference type="EMBL" id="KAK6913372.1"/>
    </source>
</evidence>
<accession>A0AAN8UN14</accession>
<keyword evidence="6" id="KW-1015">Disulfide bond</keyword>
<evidence type="ECO:0000256" key="3">
    <source>
        <dbReference type="ARBA" id="ARBA00022525"/>
    </source>
</evidence>
<evidence type="ECO:0000256" key="5">
    <source>
        <dbReference type="ARBA" id="ARBA00022729"/>
    </source>
</evidence>
<dbReference type="Proteomes" id="UP001370490">
    <property type="component" value="Unassembled WGS sequence"/>
</dbReference>
<dbReference type="GO" id="GO:0005576">
    <property type="term" value="C:extracellular region"/>
    <property type="evidence" value="ECO:0007669"/>
    <property type="project" value="UniProtKB-SubCell"/>
</dbReference>
<comment type="caution">
    <text evidence="8">The sequence shown here is derived from an EMBL/GenBank/DDBJ whole genome shotgun (WGS) entry which is preliminary data.</text>
</comment>
<dbReference type="AlphaFoldDB" id="A0AAN8UN14"/>
<proteinExistence type="inferred from homology"/>
<evidence type="ECO:0000256" key="6">
    <source>
        <dbReference type="ARBA" id="ARBA00023157"/>
    </source>
</evidence>
<organism evidence="8 9">
    <name type="scientific">Dillenia turbinata</name>
    <dbReference type="NCBI Taxonomy" id="194707"/>
    <lineage>
        <taxon>Eukaryota</taxon>
        <taxon>Viridiplantae</taxon>
        <taxon>Streptophyta</taxon>
        <taxon>Embryophyta</taxon>
        <taxon>Tracheophyta</taxon>
        <taxon>Spermatophyta</taxon>
        <taxon>Magnoliopsida</taxon>
        <taxon>eudicotyledons</taxon>
        <taxon>Gunneridae</taxon>
        <taxon>Pentapetalae</taxon>
        <taxon>Dilleniales</taxon>
        <taxon>Dilleniaceae</taxon>
        <taxon>Dillenia</taxon>
    </lineage>
</organism>
<comment type="subcellular location">
    <subcellularLocation>
        <location evidence="1">Secreted</location>
    </subcellularLocation>
</comment>
<reference evidence="8 9" key="1">
    <citation type="submission" date="2023-12" db="EMBL/GenBank/DDBJ databases">
        <title>A high-quality genome assembly for Dillenia turbinata (Dilleniales).</title>
        <authorList>
            <person name="Chanderbali A."/>
        </authorList>
    </citation>
    <scope>NUCLEOTIDE SEQUENCE [LARGE SCALE GENOMIC DNA]</scope>
    <source>
        <strain evidence="8">LSX21</strain>
        <tissue evidence="8">Leaf</tissue>
    </source>
</reference>
<comment type="similarity">
    <text evidence="2">Belongs to the plant rapid alkalinization factor (RALF) family.</text>
</comment>
<dbReference type="InterPro" id="IPR008801">
    <property type="entry name" value="RALF"/>
</dbReference>
<evidence type="ECO:0000256" key="2">
    <source>
        <dbReference type="ARBA" id="ARBA00009178"/>
    </source>
</evidence>
<keyword evidence="5 7" id="KW-0732">Signal</keyword>
<dbReference type="GO" id="GO:0005179">
    <property type="term" value="F:hormone activity"/>
    <property type="evidence" value="ECO:0007669"/>
    <property type="project" value="UniProtKB-KW"/>
</dbReference>
<protein>
    <submittedName>
        <fullName evidence="8">Rapid ALkalinization Factor</fullName>
    </submittedName>
</protein>
<evidence type="ECO:0000256" key="4">
    <source>
        <dbReference type="ARBA" id="ARBA00022702"/>
    </source>
</evidence>
<evidence type="ECO:0000256" key="1">
    <source>
        <dbReference type="ARBA" id="ARBA00004613"/>
    </source>
</evidence>
<evidence type="ECO:0000256" key="7">
    <source>
        <dbReference type="SAM" id="SignalP"/>
    </source>
</evidence>
<sequence>MGKKSFLSLVILLVTIMMSTRGCKAKKLSSMTSGCSGYECLILDVDLEFLLDSDISMRILASPNASNQMQYTSRALSLSAVECDRPPAYRPCIPDKNGNLKYRNCQPNDRCR</sequence>
<dbReference type="EMBL" id="JBAMMX010000027">
    <property type="protein sequence ID" value="KAK6913372.1"/>
    <property type="molecule type" value="Genomic_DNA"/>
</dbReference>
<name>A0AAN8UN14_9MAGN</name>
<gene>
    <name evidence="8" type="ORF">RJ641_022973</name>
</gene>
<feature type="signal peptide" evidence="7">
    <location>
        <begin position="1"/>
        <end position="25"/>
    </location>
</feature>
<keyword evidence="4" id="KW-0372">Hormone</keyword>
<keyword evidence="9" id="KW-1185">Reference proteome</keyword>
<feature type="chain" id="PRO_5042937150" evidence="7">
    <location>
        <begin position="26"/>
        <end position="112"/>
    </location>
</feature>